<gene>
    <name evidence="11" type="ORF">MSAN_00446700</name>
</gene>
<keyword evidence="5" id="KW-0255">Endonuclease</keyword>
<dbReference type="AlphaFoldDB" id="A0A8H7DKF1"/>
<dbReference type="Pfam" id="PF18758">
    <property type="entry name" value="KDZ"/>
    <property type="match status" value="1"/>
</dbReference>
<feature type="DNA-binding region" description="Integrase-type" evidence="9">
    <location>
        <begin position="1"/>
        <end position="50"/>
    </location>
</feature>
<keyword evidence="3" id="KW-0540">Nuclease</keyword>
<name>A0A8H7DKF1_9AGAR</name>
<keyword evidence="4" id="KW-0479">Metal-binding</keyword>
<dbReference type="Pfam" id="PF18803">
    <property type="entry name" value="CxC2"/>
    <property type="match status" value="1"/>
</dbReference>
<sequence length="1014" mass="115404">MGFDTDWDAPTPVIAEGPAAIKIKKAKRYENSDHPVKAWIPHRDDRLAALMRLEGRGTWWNRGCTQCHEANPTWRCEDCFGGRLLCASCVIEKHRDEPLHLLQEWEDGFFHLRTVRDLGLVYQLGHPPGEPCEWVRLTRAGKDFVVLHNNGIHVIDIEFCGCADAPSEVDQLLNIGWYPATSKEPGTAASLSLLRRFHKLNLQARVPVYDFYNALELLTNGTGLKKPPNRLPQFMTMMREYRHLQMCKRAGRAHHPTGITGTSPGELAIPCRACPHPTINLPEGWENTPPEVAWIYRLLVSEDANFKMKGRDRSSREKDPTLGPGWAYMVANDDYLKHLVKYVHEDEISHCVSFAALWSANNKRAKGLRASGIGSVSCSRHEIFRPLGTGDLQQGEKYSNMDYLFFSSLIGIILLTVVASYDIACQWCRNFWTRAQGMPSIMQLPEHLKIIFKVPKFHLPPHVKKCHGPFSFNYTKGVGRCARVERNWSWLNGAAKSISVMGPGAREDTIDDVCGFSNWKKTVDLGNSLLRKMVLAMPQAVIHSRAFHAFTEGLREGHEEELVKWERMVRAWEADDEHEKDLENPYEYVDVEAETMADVMKRISEEDHERVVNNGAAGLQVNPAAFLLAGIEIEESQEAVILETKRRTLTTIQATALQRQRTLLLGKICKFHDIQGQYMPGLPQWVARQHPPLPARNTAKPETIKIFLPSSVPAADREAVCAPGLVAQEDRLRKAQAEDALRDLRRGLRTRTFAHKFKRQHLSGQGMYTKSRSLLDGIEAGIRVAAGDWERVLQVLRKEDVMGMNERLMNEEEKEDNKKARVLAGLSADGKDDELDIFGELEEPTVLFNLEMGEGTRMLSWIWYTTPQRGTDETGDGSLHPDIRVEWMKARARADRWREELILVEEEMRRVLEFCAWKARWWRERIEARGDLDSAGMSPVLAEGLSAYAREQITREEAWLAAWGAKWEKVRARTQVILRDHLADVTEEVLVPIEVELDDDEEGLSEDNGFEDDD</sequence>
<protein>
    <submittedName>
        <fullName evidence="11">CxC2 domain-containing protein</fullName>
    </submittedName>
</protein>
<evidence type="ECO:0000256" key="7">
    <source>
        <dbReference type="ARBA" id="ARBA00022908"/>
    </source>
</evidence>
<accession>A0A8H7DKF1</accession>
<evidence type="ECO:0000313" key="11">
    <source>
        <dbReference type="EMBL" id="KAF7375583.1"/>
    </source>
</evidence>
<feature type="domain" description="Integrase-type" evidence="10">
    <location>
        <begin position="1"/>
        <end position="50"/>
    </location>
</feature>
<dbReference type="InterPro" id="IPR040521">
    <property type="entry name" value="KDZ"/>
</dbReference>
<evidence type="ECO:0000256" key="8">
    <source>
        <dbReference type="ARBA" id="ARBA00023125"/>
    </source>
</evidence>
<evidence type="ECO:0000256" key="5">
    <source>
        <dbReference type="ARBA" id="ARBA00022759"/>
    </source>
</evidence>
<dbReference type="GO" id="GO:0016787">
    <property type="term" value="F:hydrolase activity"/>
    <property type="evidence" value="ECO:0007669"/>
    <property type="project" value="UniProtKB-KW"/>
</dbReference>
<dbReference type="GO" id="GO:0016779">
    <property type="term" value="F:nucleotidyltransferase activity"/>
    <property type="evidence" value="ECO:0007669"/>
    <property type="project" value="UniProtKB-KW"/>
</dbReference>
<dbReference type="OrthoDB" id="2682806at2759"/>
<keyword evidence="2" id="KW-0548">Nucleotidyltransferase</keyword>
<dbReference type="GO" id="GO:0003677">
    <property type="term" value="F:DNA binding"/>
    <property type="evidence" value="ECO:0007669"/>
    <property type="project" value="UniProtKB-KW"/>
</dbReference>
<keyword evidence="12" id="KW-1185">Reference proteome</keyword>
<dbReference type="GO" id="GO:0015074">
    <property type="term" value="P:DNA integration"/>
    <property type="evidence" value="ECO:0007669"/>
    <property type="project" value="UniProtKB-KW"/>
</dbReference>
<dbReference type="Proteomes" id="UP000623467">
    <property type="component" value="Unassembled WGS sequence"/>
</dbReference>
<keyword evidence="6" id="KW-0378">Hydrolase</keyword>
<proteinExistence type="predicted"/>
<evidence type="ECO:0000313" key="12">
    <source>
        <dbReference type="Proteomes" id="UP000623467"/>
    </source>
</evidence>
<keyword evidence="1" id="KW-0808">Transferase</keyword>
<evidence type="ECO:0000256" key="3">
    <source>
        <dbReference type="ARBA" id="ARBA00022722"/>
    </source>
</evidence>
<keyword evidence="8" id="KW-0238">DNA-binding</keyword>
<dbReference type="CDD" id="cd19757">
    <property type="entry name" value="Bbox1"/>
    <property type="match status" value="1"/>
</dbReference>
<comment type="caution">
    <text evidence="11">The sequence shown here is derived from an EMBL/GenBank/DDBJ whole genome shotgun (WGS) entry which is preliminary data.</text>
</comment>
<keyword evidence="7" id="KW-0229">DNA integration</keyword>
<organism evidence="11 12">
    <name type="scientific">Mycena sanguinolenta</name>
    <dbReference type="NCBI Taxonomy" id="230812"/>
    <lineage>
        <taxon>Eukaryota</taxon>
        <taxon>Fungi</taxon>
        <taxon>Dikarya</taxon>
        <taxon>Basidiomycota</taxon>
        <taxon>Agaricomycotina</taxon>
        <taxon>Agaricomycetes</taxon>
        <taxon>Agaricomycetidae</taxon>
        <taxon>Agaricales</taxon>
        <taxon>Marasmiineae</taxon>
        <taxon>Mycenaceae</taxon>
        <taxon>Mycena</taxon>
    </lineage>
</organism>
<dbReference type="GO" id="GO:0004519">
    <property type="term" value="F:endonuclease activity"/>
    <property type="evidence" value="ECO:0007669"/>
    <property type="project" value="UniProtKB-KW"/>
</dbReference>
<dbReference type="InterPro" id="IPR041457">
    <property type="entry name" value="CxC2_KDZ-assoc"/>
</dbReference>
<dbReference type="GO" id="GO:0046872">
    <property type="term" value="F:metal ion binding"/>
    <property type="evidence" value="ECO:0007669"/>
    <property type="project" value="UniProtKB-KW"/>
</dbReference>
<evidence type="ECO:0000256" key="1">
    <source>
        <dbReference type="ARBA" id="ARBA00022679"/>
    </source>
</evidence>
<evidence type="ECO:0000256" key="9">
    <source>
        <dbReference type="PROSITE-ProRule" id="PRU00506"/>
    </source>
</evidence>
<evidence type="ECO:0000256" key="2">
    <source>
        <dbReference type="ARBA" id="ARBA00022695"/>
    </source>
</evidence>
<reference evidence="11" key="1">
    <citation type="submission" date="2020-05" db="EMBL/GenBank/DDBJ databases">
        <title>Mycena genomes resolve the evolution of fungal bioluminescence.</title>
        <authorList>
            <person name="Tsai I.J."/>
        </authorList>
    </citation>
    <scope>NUCLEOTIDE SEQUENCE</scope>
    <source>
        <strain evidence="11">160909Yilan</strain>
    </source>
</reference>
<dbReference type="PROSITE" id="PS51027">
    <property type="entry name" value="INTEGRASE_DBD"/>
    <property type="match status" value="1"/>
</dbReference>
<evidence type="ECO:0000256" key="4">
    <source>
        <dbReference type="ARBA" id="ARBA00022723"/>
    </source>
</evidence>
<evidence type="ECO:0000259" key="10">
    <source>
        <dbReference type="PROSITE" id="PS51027"/>
    </source>
</evidence>
<evidence type="ECO:0000256" key="6">
    <source>
        <dbReference type="ARBA" id="ARBA00022801"/>
    </source>
</evidence>
<dbReference type="InterPro" id="IPR001037">
    <property type="entry name" value="Integrase_C_retrovir"/>
</dbReference>
<dbReference type="EMBL" id="JACAZH010000002">
    <property type="protein sequence ID" value="KAF7375583.1"/>
    <property type="molecule type" value="Genomic_DNA"/>
</dbReference>